<organism evidence="2 3">
    <name type="scientific">Gluconobacter oxydans NBRC 3293</name>
    <dbReference type="NCBI Taxonomy" id="1315969"/>
    <lineage>
        <taxon>Bacteria</taxon>
        <taxon>Pseudomonadati</taxon>
        <taxon>Pseudomonadota</taxon>
        <taxon>Alphaproteobacteria</taxon>
        <taxon>Acetobacterales</taxon>
        <taxon>Acetobacteraceae</taxon>
        <taxon>Gluconobacter</taxon>
    </lineage>
</organism>
<dbReference type="Proteomes" id="UP000484858">
    <property type="component" value="Unassembled WGS sequence"/>
</dbReference>
<dbReference type="RefSeq" id="WP_172493442.1">
    <property type="nucleotide sequence ID" value="NZ_BARJ01000012.1"/>
</dbReference>
<reference evidence="2 3" key="1">
    <citation type="submission" date="2013-04" db="EMBL/GenBank/DDBJ databases">
        <title>Gluconobacter oxydans NBRC 3293 whole genome sequence.</title>
        <authorList>
            <person name="Matsutani M."/>
            <person name="Yakushi T."/>
            <person name="Matsushita K."/>
        </authorList>
    </citation>
    <scope>NUCLEOTIDE SEQUENCE [LARGE SCALE GENOMIC DNA]</scope>
    <source>
        <strain evidence="2 3">NBRC 3293</strain>
    </source>
</reference>
<evidence type="ECO:0000256" key="1">
    <source>
        <dbReference type="SAM" id="MobiDB-lite"/>
    </source>
</evidence>
<sequence>MSETIEAPGQTAPEAPETNILSGIQFGSDEQGSTPEDGTVTPPADANAPGAEAPQQPETKKPETPEWLQRKIDRATYERREAERQAQAAREELEQTRRALAAARGEQQEEPQLTPDQIRQQERQRFEQQQAEQQSVQQFASQTEVIAKSLAGAHGEEAVGQATKLLSDRAGLDFGNKSHRQIIADISELPNSGAVYYALSQDPDAASALLDAPERRQYAMLQKFAASVNEAPAEQARPSQPAPRPAASQISKAPAPVPAATGSARPSGGSQSLYDDNLSAEAFAKMFSKRG</sequence>
<feature type="compositionally biased region" description="Basic and acidic residues" evidence="1">
    <location>
        <begin position="58"/>
        <end position="97"/>
    </location>
</feature>
<gene>
    <name evidence="2" type="ORF">NBRC3293_2480</name>
</gene>
<comment type="caution">
    <text evidence="2">The sequence shown here is derived from an EMBL/GenBank/DDBJ whole genome shotgun (WGS) entry which is preliminary data.</text>
</comment>
<feature type="compositionally biased region" description="Low complexity" evidence="1">
    <location>
        <begin position="127"/>
        <end position="137"/>
    </location>
</feature>
<evidence type="ECO:0000313" key="3">
    <source>
        <dbReference type="Proteomes" id="UP000484858"/>
    </source>
</evidence>
<feature type="region of interest" description="Disordered" evidence="1">
    <location>
        <begin position="1"/>
        <end position="137"/>
    </location>
</feature>
<accession>A0A829WXY0</accession>
<evidence type="ECO:0000313" key="2">
    <source>
        <dbReference type="EMBL" id="GEM17983.1"/>
    </source>
</evidence>
<protein>
    <submittedName>
        <fullName evidence="2">Uncharacterized protein</fullName>
    </submittedName>
</protein>
<feature type="compositionally biased region" description="Low complexity" evidence="1">
    <location>
        <begin position="230"/>
        <end position="239"/>
    </location>
</feature>
<dbReference type="EMBL" id="BARJ01000012">
    <property type="protein sequence ID" value="GEM17983.1"/>
    <property type="molecule type" value="Genomic_DNA"/>
</dbReference>
<name>A0A829WXY0_GLUOY</name>
<proteinExistence type="predicted"/>
<feature type="region of interest" description="Disordered" evidence="1">
    <location>
        <begin position="229"/>
        <end position="275"/>
    </location>
</feature>
<dbReference type="AlphaFoldDB" id="A0A829WXY0"/>